<keyword evidence="2" id="KW-1185">Reference proteome</keyword>
<feature type="non-terminal residue" evidence="1">
    <location>
        <position position="1"/>
    </location>
</feature>
<reference evidence="1 2" key="1">
    <citation type="submission" date="2024-09" db="EMBL/GenBank/DDBJ databases">
        <title>Laminarin stimulates single cell rates of sulfate reduction while oxygen inhibits transcriptomic activity in coastal marine sediment.</title>
        <authorList>
            <person name="Lindsay M."/>
            <person name="Orcutt B."/>
            <person name="Emerson D."/>
            <person name="Stepanauskas R."/>
            <person name="D'Angelo T."/>
        </authorList>
    </citation>
    <scope>NUCLEOTIDE SEQUENCE [LARGE SCALE GENOMIC DNA]</scope>
    <source>
        <strain evidence="1">SAG AM-311-K15</strain>
    </source>
</reference>
<evidence type="ECO:0000313" key="1">
    <source>
        <dbReference type="EMBL" id="MFC1850974.1"/>
    </source>
</evidence>
<dbReference type="EMBL" id="JBHPBY010000140">
    <property type="protein sequence ID" value="MFC1850974.1"/>
    <property type="molecule type" value="Genomic_DNA"/>
</dbReference>
<gene>
    <name evidence="1" type="ORF">ACFL27_12340</name>
</gene>
<proteinExistence type="predicted"/>
<comment type="caution">
    <text evidence="1">The sequence shown here is derived from an EMBL/GenBank/DDBJ whole genome shotgun (WGS) entry which is preliminary data.</text>
</comment>
<protein>
    <submittedName>
        <fullName evidence="1">Uncharacterized protein</fullName>
    </submittedName>
</protein>
<evidence type="ECO:0000313" key="2">
    <source>
        <dbReference type="Proteomes" id="UP001594351"/>
    </source>
</evidence>
<sequence>QEHDKCSSCRRAKYELQKKYGSYLTGVEEKLKGQPLRLTKTEKCKMTCNYIITNHSEDPYFIDEVRRAQDILKILAKHQK</sequence>
<organism evidence="1 2">
    <name type="scientific">candidate division CSSED10-310 bacterium</name>
    <dbReference type="NCBI Taxonomy" id="2855610"/>
    <lineage>
        <taxon>Bacteria</taxon>
        <taxon>Bacteria division CSSED10-310</taxon>
    </lineage>
</organism>
<accession>A0ABV6YXQ2</accession>
<dbReference type="Proteomes" id="UP001594351">
    <property type="component" value="Unassembled WGS sequence"/>
</dbReference>
<name>A0ABV6YXQ2_UNCC1</name>